<sequence>MSFVESIKPRLFSPWNHESFHKQTIQPNLNSILKMPKAQQVHFPIGDVRYKNKPMSGYVVNPDGTQVNVEEHSGWRLRRIIGGGGSNIRRIETQYQIVARLTTSPDGNFSFLITGYTEEVRQATTDDIVRGLTVTAEFPNSKLPKRIKNIRLDEIGRKYFVRINRPSDNNGNITLTGRLSRSQSAYAEIMGKEIY</sequence>
<dbReference type="AlphaFoldDB" id="E9GSZ8"/>
<accession>E9GSZ8</accession>
<evidence type="ECO:0000256" key="3">
    <source>
        <dbReference type="ARBA" id="ARBA00018920"/>
    </source>
</evidence>
<evidence type="ECO:0000256" key="6">
    <source>
        <dbReference type="ARBA" id="ARBA00024898"/>
    </source>
</evidence>
<evidence type="ECO:0000313" key="8">
    <source>
        <dbReference type="EMBL" id="EFX77358.1"/>
    </source>
</evidence>
<evidence type="ECO:0000256" key="1">
    <source>
        <dbReference type="ARBA" id="ARBA00004496"/>
    </source>
</evidence>
<dbReference type="PANTHER" id="PTHR21635">
    <property type="entry name" value="LEUCINE ZIPPER TRANSCRIPTION FACTOR LIKE"/>
    <property type="match status" value="1"/>
</dbReference>
<organism evidence="8 9">
    <name type="scientific">Daphnia pulex</name>
    <name type="common">Water flea</name>
    <dbReference type="NCBI Taxonomy" id="6669"/>
    <lineage>
        <taxon>Eukaryota</taxon>
        <taxon>Metazoa</taxon>
        <taxon>Ecdysozoa</taxon>
        <taxon>Arthropoda</taxon>
        <taxon>Crustacea</taxon>
        <taxon>Branchiopoda</taxon>
        <taxon>Diplostraca</taxon>
        <taxon>Cladocera</taxon>
        <taxon>Anomopoda</taxon>
        <taxon>Daphniidae</taxon>
        <taxon>Daphnia</taxon>
    </lineage>
</organism>
<keyword evidence="5" id="KW-0175">Coiled coil</keyword>
<evidence type="ECO:0000313" key="9">
    <source>
        <dbReference type="Proteomes" id="UP000000305"/>
    </source>
</evidence>
<protein>
    <recommendedName>
        <fullName evidence="3">Leucine zipper transcription factor-like protein 1</fullName>
    </recommendedName>
</protein>
<dbReference type="InParanoid" id="E9GSZ8"/>
<dbReference type="HOGENOM" id="CLU_1397655_0_0_1"/>
<evidence type="ECO:0000256" key="7">
    <source>
        <dbReference type="ARBA" id="ARBA00026004"/>
    </source>
</evidence>
<evidence type="ECO:0000256" key="4">
    <source>
        <dbReference type="ARBA" id="ARBA00022490"/>
    </source>
</evidence>
<comment type="subcellular location">
    <subcellularLocation>
        <location evidence="1">Cytoplasm</location>
    </subcellularLocation>
</comment>
<dbReference type="InterPro" id="IPR026157">
    <property type="entry name" value="LZTFL1"/>
</dbReference>
<reference evidence="8 9" key="1">
    <citation type="journal article" date="2011" name="Science">
        <title>The ecoresponsive genome of Daphnia pulex.</title>
        <authorList>
            <person name="Colbourne J.K."/>
            <person name="Pfrender M.E."/>
            <person name="Gilbert D."/>
            <person name="Thomas W.K."/>
            <person name="Tucker A."/>
            <person name="Oakley T.H."/>
            <person name="Tokishita S."/>
            <person name="Aerts A."/>
            <person name="Arnold G.J."/>
            <person name="Basu M.K."/>
            <person name="Bauer D.J."/>
            <person name="Caceres C.E."/>
            <person name="Carmel L."/>
            <person name="Casola C."/>
            <person name="Choi J.H."/>
            <person name="Detter J.C."/>
            <person name="Dong Q."/>
            <person name="Dusheyko S."/>
            <person name="Eads B.D."/>
            <person name="Frohlich T."/>
            <person name="Geiler-Samerotte K.A."/>
            <person name="Gerlach D."/>
            <person name="Hatcher P."/>
            <person name="Jogdeo S."/>
            <person name="Krijgsveld J."/>
            <person name="Kriventseva E.V."/>
            <person name="Kultz D."/>
            <person name="Laforsch C."/>
            <person name="Lindquist E."/>
            <person name="Lopez J."/>
            <person name="Manak J.R."/>
            <person name="Muller J."/>
            <person name="Pangilinan J."/>
            <person name="Patwardhan R.P."/>
            <person name="Pitluck S."/>
            <person name="Pritham E.J."/>
            <person name="Rechtsteiner A."/>
            <person name="Rho M."/>
            <person name="Rogozin I.B."/>
            <person name="Sakarya O."/>
            <person name="Salamov A."/>
            <person name="Schaack S."/>
            <person name="Shapiro H."/>
            <person name="Shiga Y."/>
            <person name="Skalitzky C."/>
            <person name="Smith Z."/>
            <person name="Souvorov A."/>
            <person name="Sung W."/>
            <person name="Tang Z."/>
            <person name="Tsuchiya D."/>
            <person name="Tu H."/>
            <person name="Vos H."/>
            <person name="Wang M."/>
            <person name="Wolf Y.I."/>
            <person name="Yamagata H."/>
            <person name="Yamada T."/>
            <person name="Ye Y."/>
            <person name="Shaw J.R."/>
            <person name="Andrews J."/>
            <person name="Crease T.J."/>
            <person name="Tang H."/>
            <person name="Lucas S.M."/>
            <person name="Robertson H.M."/>
            <person name="Bork P."/>
            <person name="Koonin E.V."/>
            <person name="Zdobnov E.M."/>
            <person name="Grigoriev I.V."/>
            <person name="Lynch M."/>
            <person name="Boore J.L."/>
        </authorList>
    </citation>
    <scope>NUCLEOTIDE SEQUENCE [LARGE SCALE GENOMIC DNA]</scope>
</reference>
<keyword evidence="9" id="KW-1185">Reference proteome</keyword>
<dbReference type="GO" id="GO:0003723">
    <property type="term" value="F:RNA binding"/>
    <property type="evidence" value="ECO:0007669"/>
    <property type="project" value="InterPro"/>
</dbReference>
<dbReference type="KEGG" id="dpx:DAPPUDRAFT_106232"/>
<keyword evidence="4" id="KW-0963">Cytoplasm</keyword>
<dbReference type="GO" id="GO:0005737">
    <property type="term" value="C:cytoplasm"/>
    <property type="evidence" value="ECO:0007669"/>
    <property type="project" value="UniProtKB-SubCell"/>
</dbReference>
<dbReference type="PANTHER" id="PTHR21635:SF0">
    <property type="entry name" value="LEUCINE ZIPPER TRANSCRIPTION FACTOR-LIKE PROTEIN 1"/>
    <property type="match status" value="1"/>
</dbReference>
<gene>
    <name evidence="8" type="ORF">DAPPUDRAFT_106232</name>
</gene>
<comment type="function">
    <text evidence="6">Regulates ciliary localization of the BBSome complex. Together with the BBSome complex, controls SMO ciliary trafficking and contributes to the sonic hedgehog (SHH) pathway regulation. May play a role in neurite outgrowth. May have tumor suppressor function.</text>
</comment>
<evidence type="ECO:0000256" key="5">
    <source>
        <dbReference type="ARBA" id="ARBA00023054"/>
    </source>
</evidence>
<evidence type="ECO:0000256" key="2">
    <source>
        <dbReference type="ARBA" id="ARBA00008868"/>
    </source>
</evidence>
<dbReference type="InterPro" id="IPR036612">
    <property type="entry name" value="KH_dom_type_1_sf"/>
</dbReference>
<dbReference type="Proteomes" id="UP000000305">
    <property type="component" value="Unassembled WGS sequence"/>
</dbReference>
<proteinExistence type="inferred from homology"/>
<name>E9GSZ8_DAPPU</name>
<comment type="subunit">
    <text evidence="7">Self-associates. Interacts with BBS9; the interaction mediates the association of LZTL1 with the BBsome complex and regulates BBSome ciliary trafficking.</text>
</comment>
<dbReference type="EMBL" id="GL732563">
    <property type="protein sequence ID" value="EFX77358.1"/>
    <property type="molecule type" value="Genomic_DNA"/>
</dbReference>
<dbReference type="CDD" id="cd00105">
    <property type="entry name" value="KH-I"/>
    <property type="match status" value="1"/>
</dbReference>
<comment type="similarity">
    <text evidence="2">Belongs to the LZTFL1 family.</text>
</comment>
<dbReference type="SUPFAM" id="SSF54791">
    <property type="entry name" value="Eukaryotic type KH-domain (KH-domain type I)"/>
    <property type="match status" value="1"/>
</dbReference>
<dbReference type="PhylomeDB" id="E9GSZ8"/>
<dbReference type="Gene3D" id="3.30.1370.10">
    <property type="entry name" value="K Homology domain, type 1"/>
    <property type="match status" value="1"/>
</dbReference>